<evidence type="ECO:0008006" key="3">
    <source>
        <dbReference type="Google" id="ProtNLM"/>
    </source>
</evidence>
<comment type="caution">
    <text evidence="1">The sequence shown here is derived from an EMBL/GenBank/DDBJ whole genome shotgun (WGS) entry which is preliminary data.</text>
</comment>
<dbReference type="PANTHER" id="PTHR37812">
    <property type="entry name" value="MU-LIKE PROPHAGE FLUMU PROTEIN C"/>
    <property type="match status" value="1"/>
</dbReference>
<keyword evidence="2" id="KW-1185">Reference proteome</keyword>
<evidence type="ECO:0000313" key="2">
    <source>
        <dbReference type="Proteomes" id="UP001431131"/>
    </source>
</evidence>
<dbReference type="NCBIfam" id="NF040785">
    <property type="entry name" value="CD3324_fam"/>
    <property type="match status" value="1"/>
</dbReference>
<proteinExistence type="predicted"/>
<accession>A0AAW5E752</accession>
<reference evidence="1" key="1">
    <citation type="submission" date="2022-02" db="EMBL/GenBank/DDBJ databases">
        <title>Fredinandcohnia quinoae sp. nov. isolated from Chenopodium quinoa seeds.</title>
        <authorList>
            <person name="Saati-Santamaria Z."/>
            <person name="Flores-Felix J.D."/>
            <person name="Igual J.M."/>
            <person name="Velazquez E."/>
            <person name="Garcia-Fraile P."/>
            <person name="Martinez-Molina E."/>
        </authorList>
    </citation>
    <scope>NUCLEOTIDE SEQUENCE</scope>
    <source>
        <strain evidence="1">SECRCQ15</strain>
    </source>
</reference>
<organism evidence="1 2">
    <name type="scientific">Fredinandcohnia quinoae</name>
    <dbReference type="NCBI Taxonomy" id="2918902"/>
    <lineage>
        <taxon>Bacteria</taxon>
        <taxon>Bacillati</taxon>
        <taxon>Bacillota</taxon>
        <taxon>Bacilli</taxon>
        <taxon>Bacillales</taxon>
        <taxon>Bacillaceae</taxon>
        <taxon>Fredinandcohnia</taxon>
    </lineage>
</organism>
<dbReference type="RefSeq" id="WP_240255482.1">
    <property type="nucleotide sequence ID" value="NZ_JAKTTI010000014.1"/>
</dbReference>
<dbReference type="InterPro" id="IPR009057">
    <property type="entry name" value="Homeodomain-like_sf"/>
</dbReference>
<name>A0AAW5E752_9BACI</name>
<evidence type="ECO:0000313" key="1">
    <source>
        <dbReference type="EMBL" id="MCH1625732.1"/>
    </source>
</evidence>
<dbReference type="InterPro" id="IPR052411">
    <property type="entry name" value="c-mor_Regulatory_Protein"/>
</dbReference>
<gene>
    <name evidence="1" type="ORF">MJG50_10360</name>
</gene>
<sequence length="92" mass="10798">MSYINAESVLPEEIIKIIQQYVDGKPLYIPRKNENKKSWGEKSGSREALKKRNREIYKSYLNGATISELTTIYYLSEKSLQRIIRQERVQSS</sequence>
<dbReference type="SUPFAM" id="SSF46689">
    <property type="entry name" value="Homeodomain-like"/>
    <property type="match status" value="1"/>
</dbReference>
<dbReference type="EMBL" id="JAKTTI010000014">
    <property type="protein sequence ID" value="MCH1625732.1"/>
    <property type="molecule type" value="Genomic_DNA"/>
</dbReference>
<dbReference type="PANTHER" id="PTHR37812:SF1">
    <property type="entry name" value="MU-LIKE PROPHAGE FLUMU PROTEIN C"/>
    <property type="match status" value="1"/>
</dbReference>
<protein>
    <recommendedName>
        <fullName evidence="3">Mor transcription activator domain-containing protein</fullName>
    </recommendedName>
</protein>
<dbReference type="Gene3D" id="1.10.10.60">
    <property type="entry name" value="Homeodomain-like"/>
    <property type="match status" value="1"/>
</dbReference>
<dbReference type="AlphaFoldDB" id="A0AAW5E752"/>
<dbReference type="Proteomes" id="UP001431131">
    <property type="component" value="Unassembled WGS sequence"/>
</dbReference>
<dbReference type="InterPro" id="IPR049739">
    <property type="entry name" value="YraL-like"/>
</dbReference>